<dbReference type="InterPro" id="IPR015856">
    <property type="entry name" value="ABC_transpr_CbiO/EcfA_su"/>
</dbReference>
<dbReference type="InterPro" id="IPR027417">
    <property type="entry name" value="P-loop_NTPase"/>
</dbReference>
<protein>
    <submittedName>
        <fullName evidence="10">Energy-coupling factor transporter ATPase</fullName>
    </submittedName>
</protein>
<dbReference type="PANTHER" id="PTHR43553">
    <property type="entry name" value="HEAVY METAL TRANSPORTER"/>
    <property type="match status" value="1"/>
</dbReference>
<evidence type="ECO:0000256" key="1">
    <source>
        <dbReference type="ARBA" id="ARBA00004202"/>
    </source>
</evidence>
<evidence type="ECO:0000313" key="11">
    <source>
        <dbReference type="Proteomes" id="UP001056707"/>
    </source>
</evidence>
<comment type="similarity">
    <text evidence="2">Belongs to the ABC transporter superfamily.</text>
</comment>
<dbReference type="InterPro" id="IPR017871">
    <property type="entry name" value="ABC_transporter-like_CS"/>
</dbReference>
<dbReference type="Pfam" id="PF00005">
    <property type="entry name" value="ABC_tran"/>
    <property type="match status" value="1"/>
</dbReference>
<dbReference type="NCBIfam" id="TIGR04520">
    <property type="entry name" value="ECF_ATPase_1"/>
    <property type="match status" value="1"/>
</dbReference>
<organism evidence="10 11">
    <name type="scientific">Fructilactobacillus myrtifloralis</name>
    <dbReference type="NCBI Taxonomy" id="2940301"/>
    <lineage>
        <taxon>Bacteria</taxon>
        <taxon>Bacillati</taxon>
        <taxon>Bacillota</taxon>
        <taxon>Bacilli</taxon>
        <taxon>Lactobacillales</taxon>
        <taxon>Lactobacillaceae</taxon>
        <taxon>Fructilactobacillus</taxon>
    </lineage>
</organism>
<evidence type="ECO:0000256" key="2">
    <source>
        <dbReference type="ARBA" id="ARBA00005417"/>
    </source>
</evidence>
<dbReference type="InterPro" id="IPR030947">
    <property type="entry name" value="EcfA_1"/>
</dbReference>
<dbReference type="Proteomes" id="UP001056707">
    <property type="component" value="Chromosome"/>
</dbReference>
<evidence type="ECO:0000259" key="9">
    <source>
        <dbReference type="PROSITE" id="PS50893"/>
    </source>
</evidence>
<dbReference type="RefSeq" id="WP_252750514.1">
    <property type="nucleotide sequence ID" value="NZ_CP097116.1"/>
</dbReference>
<accession>A0ABY5BPI9</accession>
<keyword evidence="7" id="KW-1278">Translocase</keyword>
<evidence type="ECO:0000313" key="10">
    <source>
        <dbReference type="EMBL" id="USS85619.1"/>
    </source>
</evidence>
<evidence type="ECO:0000256" key="4">
    <source>
        <dbReference type="ARBA" id="ARBA00022475"/>
    </source>
</evidence>
<keyword evidence="3" id="KW-0813">Transport</keyword>
<sequence length="274" mass="30006">MTATIEFQGVDFAYQPETPVLQQVSFQIPAGQTVALVGANGSGKSTIAKLMTGLLTADQGHIFLDQEEVTATTSSKLRQRIGLVFQNPDDQIVGATVAENTAFGLENRNVPRSVMQQRVRTALDQVGMWEYRDREPGLLSGGQKQRVALASALAVTPEVLILDEATSMLDPQAKSELNQIVKRLQQQTGLTIVLITHDLEMLGIAEQVVALDNHQVAFTGTPAVLFQQDQLLTQLQLELPFSLQVQRDFAAAGVPVPDHDLNEKELIQWLTKLL</sequence>
<dbReference type="CDD" id="cd03225">
    <property type="entry name" value="ABC_cobalt_CbiO_domain1"/>
    <property type="match status" value="1"/>
</dbReference>
<evidence type="ECO:0000256" key="8">
    <source>
        <dbReference type="ARBA" id="ARBA00023136"/>
    </source>
</evidence>
<keyword evidence="5" id="KW-0547">Nucleotide-binding</keyword>
<proteinExistence type="inferred from homology"/>
<dbReference type="PROSITE" id="PS50893">
    <property type="entry name" value="ABC_TRANSPORTER_2"/>
    <property type="match status" value="1"/>
</dbReference>
<dbReference type="SUPFAM" id="SSF52540">
    <property type="entry name" value="P-loop containing nucleoside triphosphate hydrolases"/>
    <property type="match status" value="1"/>
</dbReference>
<evidence type="ECO:0000256" key="7">
    <source>
        <dbReference type="ARBA" id="ARBA00022967"/>
    </source>
</evidence>
<dbReference type="InterPro" id="IPR003593">
    <property type="entry name" value="AAA+_ATPase"/>
</dbReference>
<dbReference type="InterPro" id="IPR050095">
    <property type="entry name" value="ECF_ABC_transporter_ATP-bd"/>
</dbReference>
<gene>
    <name evidence="10" type="ORF">M3M35_02975</name>
</gene>
<dbReference type="EMBL" id="CP097116">
    <property type="protein sequence ID" value="USS85619.1"/>
    <property type="molecule type" value="Genomic_DNA"/>
</dbReference>
<keyword evidence="8" id="KW-0472">Membrane</keyword>
<feature type="domain" description="ABC transporter" evidence="9">
    <location>
        <begin position="5"/>
        <end position="238"/>
    </location>
</feature>
<keyword evidence="11" id="KW-1185">Reference proteome</keyword>
<dbReference type="SMART" id="SM00382">
    <property type="entry name" value="AAA"/>
    <property type="match status" value="1"/>
</dbReference>
<keyword evidence="6" id="KW-0067">ATP-binding</keyword>
<name>A0ABY5BPI9_9LACO</name>
<evidence type="ECO:0000256" key="6">
    <source>
        <dbReference type="ARBA" id="ARBA00022840"/>
    </source>
</evidence>
<dbReference type="Gene3D" id="3.40.50.300">
    <property type="entry name" value="P-loop containing nucleotide triphosphate hydrolases"/>
    <property type="match status" value="1"/>
</dbReference>
<keyword evidence="4" id="KW-1003">Cell membrane</keyword>
<dbReference type="NCBIfam" id="NF010167">
    <property type="entry name" value="PRK13648.1"/>
    <property type="match status" value="1"/>
</dbReference>
<comment type="subcellular location">
    <subcellularLocation>
        <location evidence="1">Cell membrane</location>
        <topology evidence="1">Peripheral membrane protein</topology>
    </subcellularLocation>
</comment>
<dbReference type="InterPro" id="IPR003439">
    <property type="entry name" value="ABC_transporter-like_ATP-bd"/>
</dbReference>
<evidence type="ECO:0000256" key="5">
    <source>
        <dbReference type="ARBA" id="ARBA00022741"/>
    </source>
</evidence>
<dbReference type="PANTHER" id="PTHR43553:SF24">
    <property type="entry name" value="ENERGY-COUPLING FACTOR TRANSPORTER ATP-BINDING PROTEIN ECFA1"/>
    <property type="match status" value="1"/>
</dbReference>
<dbReference type="PROSITE" id="PS00211">
    <property type="entry name" value="ABC_TRANSPORTER_1"/>
    <property type="match status" value="1"/>
</dbReference>
<evidence type="ECO:0000256" key="3">
    <source>
        <dbReference type="ARBA" id="ARBA00022448"/>
    </source>
</evidence>
<reference evidence="10" key="1">
    <citation type="submission" date="2022-05" db="EMBL/GenBank/DDBJ databases">
        <authorList>
            <person name="Oliphant S.A."/>
            <person name="Watson-Haigh N.S."/>
            <person name="Sumby K.M."/>
            <person name="Gardner J.M."/>
            <person name="Jiranek V."/>
        </authorList>
    </citation>
    <scope>NUCLEOTIDE SEQUENCE</scope>
    <source>
        <strain evidence="10">KI16_H9</strain>
    </source>
</reference>